<gene>
    <name evidence="6" type="ORF">GSONMT00013551001</name>
</gene>
<dbReference type="AlphaFoldDB" id="A0A060XHU0"/>
<sequence>MGNVMRGGENSNERNTNCHDSALKAGEDDTLVVLHDYPFADISEPIFRMGEKLRVLSQEGNWWRVRSGQSGRENYIPNNYVAKVYHGWLFEGVARQKAEELLRLPVNRVGSFMIRESTQQRGVYSMSVKHRSIKHYKIYRLENNGWYYISPRLTFQCLEEMVNHYCGESKTDTDTLKITSSIFKYISSYQMLATFRCALAKNLISAGAPQGQQNRDTMVSYGVRNSIASYLSLAGAQGPRQQQKNHKKNKSVYVTSHSLSHMDLEEDYDT</sequence>
<evidence type="ECO:0000256" key="1">
    <source>
        <dbReference type="ARBA" id="ARBA00022443"/>
    </source>
</evidence>
<evidence type="ECO:0000313" key="6">
    <source>
        <dbReference type="EMBL" id="CDQ76465.1"/>
    </source>
</evidence>
<dbReference type="PANTHER" id="PTHR46037">
    <property type="entry name" value="PROTEIN ENHANCER OF SEVENLESS 2B"/>
    <property type="match status" value="1"/>
</dbReference>
<dbReference type="Proteomes" id="UP000193380">
    <property type="component" value="Unassembled WGS sequence"/>
</dbReference>
<dbReference type="InterPro" id="IPR000980">
    <property type="entry name" value="SH2"/>
</dbReference>
<evidence type="ECO:0008006" key="8">
    <source>
        <dbReference type="Google" id="ProtNLM"/>
    </source>
</evidence>
<feature type="domain" description="SH2" evidence="4">
    <location>
        <begin position="88"/>
        <end position="182"/>
    </location>
</feature>
<keyword evidence="1 3" id="KW-0728">SH3 domain</keyword>
<keyword evidence="2" id="KW-0727">SH2 domain</keyword>
<evidence type="ECO:0000313" key="7">
    <source>
        <dbReference type="Proteomes" id="UP000193380"/>
    </source>
</evidence>
<evidence type="ECO:0000256" key="2">
    <source>
        <dbReference type="PROSITE-ProRule" id="PRU00191"/>
    </source>
</evidence>
<dbReference type="Gene3D" id="2.30.30.40">
    <property type="entry name" value="SH3 Domains"/>
    <property type="match status" value="1"/>
</dbReference>
<feature type="domain" description="SH3" evidence="5">
    <location>
        <begin position="26"/>
        <end position="86"/>
    </location>
</feature>
<name>A0A060XHU0_ONCMY</name>
<dbReference type="PROSITE" id="PS50001">
    <property type="entry name" value="SH2"/>
    <property type="match status" value="1"/>
</dbReference>
<organism evidence="6 7">
    <name type="scientific">Oncorhynchus mykiss</name>
    <name type="common">Rainbow trout</name>
    <name type="synonym">Salmo gairdneri</name>
    <dbReference type="NCBI Taxonomy" id="8022"/>
    <lineage>
        <taxon>Eukaryota</taxon>
        <taxon>Metazoa</taxon>
        <taxon>Chordata</taxon>
        <taxon>Craniata</taxon>
        <taxon>Vertebrata</taxon>
        <taxon>Euteleostomi</taxon>
        <taxon>Actinopterygii</taxon>
        <taxon>Neopterygii</taxon>
        <taxon>Teleostei</taxon>
        <taxon>Protacanthopterygii</taxon>
        <taxon>Salmoniformes</taxon>
        <taxon>Salmonidae</taxon>
        <taxon>Salmoninae</taxon>
        <taxon>Oncorhynchus</taxon>
    </lineage>
</organism>
<dbReference type="Gene3D" id="3.30.505.10">
    <property type="entry name" value="SH2 domain"/>
    <property type="match status" value="1"/>
</dbReference>
<dbReference type="PROSITE" id="PS50002">
    <property type="entry name" value="SH3"/>
    <property type="match status" value="1"/>
</dbReference>
<evidence type="ECO:0000259" key="5">
    <source>
        <dbReference type="PROSITE" id="PS50002"/>
    </source>
</evidence>
<reference evidence="6" key="2">
    <citation type="submission" date="2014-03" db="EMBL/GenBank/DDBJ databases">
        <authorList>
            <person name="Genoscope - CEA"/>
        </authorList>
    </citation>
    <scope>NUCLEOTIDE SEQUENCE</scope>
</reference>
<accession>A0A060XHU0</accession>
<dbReference type="InterPro" id="IPR036860">
    <property type="entry name" value="SH2_dom_sf"/>
</dbReference>
<dbReference type="Pfam" id="PF00018">
    <property type="entry name" value="SH3_1"/>
    <property type="match status" value="1"/>
</dbReference>
<dbReference type="InterPro" id="IPR001452">
    <property type="entry name" value="SH3_domain"/>
</dbReference>
<dbReference type="SUPFAM" id="SSF55550">
    <property type="entry name" value="SH2 domain"/>
    <property type="match status" value="1"/>
</dbReference>
<reference evidence="6" key="1">
    <citation type="journal article" date="2014" name="Nat. Commun.">
        <title>The rainbow trout genome provides novel insights into evolution after whole-genome duplication in vertebrates.</title>
        <authorList>
            <person name="Berthelot C."/>
            <person name="Brunet F."/>
            <person name="Chalopin D."/>
            <person name="Juanchich A."/>
            <person name="Bernard M."/>
            <person name="Noel B."/>
            <person name="Bento P."/>
            <person name="Da Silva C."/>
            <person name="Labadie K."/>
            <person name="Alberti A."/>
            <person name="Aury J.M."/>
            <person name="Louis A."/>
            <person name="Dehais P."/>
            <person name="Bardou P."/>
            <person name="Montfort J."/>
            <person name="Klopp C."/>
            <person name="Cabau C."/>
            <person name="Gaspin C."/>
            <person name="Thorgaard G.H."/>
            <person name="Boussaha M."/>
            <person name="Quillet E."/>
            <person name="Guyomard R."/>
            <person name="Galiana D."/>
            <person name="Bobe J."/>
            <person name="Volff J.N."/>
            <person name="Genet C."/>
            <person name="Wincker P."/>
            <person name="Jaillon O."/>
            <person name="Roest Crollius H."/>
            <person name="Guiguen Y."/>
        </authorList>
    </citation>
    <scope>NUCLEOTIDE SEQUENCE [LARGE SCALE GENOMIC DNA]</scope>
</reference>
<dbReference type="EMBL" id="FR905143">
    <property type="protein sequence ID" value="CDQ76465.1"/>
    <property type="molecule type" value="Genomic_DNA"/>
</dbReference>
<dbReference type="Pfam" id="PF00017">
    <property type="entry name" value="SH2"/>
    <property type="match status" value="1"/>
</dbReference>
<proteinExistence type="predicted"/>
<dbReference type="SMART" id="SM00326">
    <property type="entry name" value="SH3"/>
    <property type="match status" value="1"/>
</dbReference>
<dbReference type="STRING" id="8022.A0A060XHU0"/>
<dbReference type="SMART" id="SM00252">
    <property type="entry name" value="SH2"/>
    <property type="match status" value="1"/>
</dbReference>
<dbReference type="PaxDb" id="8022-A0A060XHU0"/>
<dbReference type="InterPro" id="IPR043539">
    <property type="entry name" value="Grb2-like"/>
</dbReference>
<evidence type="ECO:0000259" key="4">
    <source>
        <dbReference type="PROSITE" id="PS50001"/>
    </source>
</evidence>
<dbReference type="PRINTS" id="PR00401">
    <property type="entry name" value="SH2DOMAIN"/>
</dbReference>
<protein>
    <recommendedName>
        <fullName evidence="8">SH2 domain-containing protein</fullName>
    </recommendedName>
</protein>
<evidence type="ECO:0000256" key="3">
    <source>
        <dbReference type="PROSITE-ProRule" id="PRU00192"/>
    </source>
</evidence>
<dbReference type="PRINTS" id="PR00452">
    <property type="entry name" value="SH3DOMAIN"/>
</dbReference>